<organism evidence="3">
    <name type="scientific">Mesocestoides corti</name>
    <name type="common">Flatworm</name>
    <dbReference type="NCBI Taxonomy" id="53468"/>
    <lineage>
        <taxon>Eukaryota</taxon>
        <taxon>Metazoa</taxon>
        <taxon>Spiralia</taxon>
        <taxon>Lophotrochozoa</taxon>
        <taxon>Platyhelminthes</taxon>
        <taxon>Cestoda</taxon>
        <taxon>Eucestoda</taxon>
        <taxon>Cyclophyllidea</taxon>
        <taxon>Mesocestoididae</taxon>
        <taxon>Mesocestoides</taxon>
    </lineage>
</organism>
<dbReference type="Proteomes" id="UP000267029">
    <property type="component" value="Unassembled WGS sequence"/>
</dbReference>
<dbReference type="OrthoDB" id="191529at2759"/>
<dbReference type="STRING" id="53468.A0A0R3U6Q9"/>
<evidence type="ECO:0000313" key="2">
    <source>
        <dbReference type="Proteomes" id="UP000267029"/>
    </source>
</evidence>
<accession>A0A0R3U6Q9</accession>
<keyword evidence="2" id="KW-1185">Reference proteome</keyword>
<evidence type="ECO:0000313" key="1">
    <source>
        <dbReference type="EMBL" id="VDD76478.1"/>
    </source>
</evidence>
<protein>
    <submittedName>
        <fullName evidence="3">LisH domain-containing protein</fullName>
    </submittedName>
</protein>
<proteinExistence type="predicted"/>
<reference evidence="1 2" key="2">
    <citation type="submission" date="2018-10" db="EMBL/GenBank/DDBJ databases">
        <authorList>
            <consortium name="Pathogen Informatics"/>
        </authorList>
    </citation>
    <scope>NUCLEOTIDE SEQUENCE [LARGE SCALE GENOMIC DNA]</scope>
</reference>
<name>A0A0R3U6Q9_MESCO</name>
<evidence type="ECO:0000313" key="3">
    <source>
        <dbReference type="WBParaSite" id="MCOS_0000248001-mRNA-1"/>
    </source>
</evidence>
<reference evidence="3" key="1">
    <citation type="submission" date="2017-02" db="UniProtKB">
        <authorList>
            <consortium name="WormBaseParasite"/>
        </authorList>
    </citation>
    <scope>IDENTIFICATION</scope>
</reference>
<sequence>MSLNLQMIRTANKAREADICRSQCRKKNLLLLIMNYLTEEGFVHDYKQLFGNRFVNTAEVLKGETNLDFDAFVICDNIDLDTVLMEFESYHYVKFNKYPKISKKKDGNC</sequence>
<dbReference type="WBParaSite" id="MCOS_0000248001-mRNA-1">
    <property type="protein sequence ID" value="MCOS_0000248001-mRNA-1"/>
    <property type="gene ID" value="MCOS_0000248001"/>
</dbReference>
<gene>
    <name evidence="1" type="ORF">MCOS_LOCUS2481</name>
</gene>
<dbReference type="EMBL" id="UXSR01000410">
    <property type="protein sequence ID" value="VDD76478.1"/>
    <property type="molecule type" value="Genomic_DNA"/>
</dbReference>
<dbReference type="AlphaFoldDB" id="A0A0R3U6Q9"/>